<sequence length="715" mass="78611">MTTDRPSSPRPRPPRAPSRSQPTTVHGQVRLDPWAWLADLEDPAVLAHLRAEQAHTEQATAPLAPLAAQLFEEIRARVAETDRSVPVAWGPWWYYRRTLTGLEYALHCRAPRGPKDFDPPDPGNAPLPGEQVVLDENRLADGAAYLDVADVVPSPDHRRLAYTVDLRGAERYVLHVRLADQLDAPCERIAEVAAGVVFLDDRHLLYTRADHANRPWQVLRHRLGDPPEADEVLLREPDERFHLGLSRTKDGRYVLVESHAKVTSEIWVVPTDDPGARPAVLLPRREGVSYVAEHHRGWFLLLTDDQAPEFRVCGLPAQATGELPPRWRELVPHRPDVHLEALEVVADHLVLAERAGASPRLSVLPLPEDLGSADLPLPEGRTVPAPPDPAACWLGPNPDPANPTLRYEHTSLLVPRTTLDLDLRSGRSQVRKQQDVLGGYDPDRYDAARLWARAPDGERIPVSVVRRADVPLDGRAPCLLIGYGAYGHSLDPVFSSARLSLLDRGVTVALAHVRGGGELGRRWWEGARLTAKPTSFTDLLAVADRLVDAGWADPERIVLRGASAGGLLVGATLNLAPERFAGVVAEVPFVDCLTTMLDPTLPLTVTERDEWGNPLADPEVYRVMASYAPYDNVRPVPYPPVLATGSLEDSRVGCHEPAKWVQRLRAAHPANQVLLRVDLGAGHAGPSGRYAAWREEAFVLAVVLAFLGLANALRP</sequence>
<dbReference type="SUPFAM" id="SSF53474">
    <property type="entry name" value="alpha/beta-Hydrolases"/>
    <property type="match status" value="1"/>
</dbReference>
<evidence type="ECO:0000256" key="1">
    <source>
        <dbReference type="ARBA" id="ARBA00005228"/>
    </source>
</evidence>
<proteinExistence type="inferred from homology"/>
<evidence type="ECO:0000256" key="5">
    <source>
        <dbReference type="SAM" id="MobiDB-lite"/>
    </source>
</evidence>
<dbReference type="Gene3D" id="2.130.10.120">
    <property type="entry name" value="Prolyl oligopeptidase, N-terminal domain"/>
    <property type="match status" value="1"/>
</dbReference>
<accession>A0ABV6C1A8</accession>
<evidence type="ECO:0000256" key="2">
    <source>
        <dbReference type="ARBA" id="ARBA00022670"/>
    </source>
</evidence>
<dbReference type="InterPro" id="IPR002470">
    <property type="entry name" value="Peptidase_S9A"/>
</dbReference>
<evidence type="ECO:0000259" key="7">
    <source>
        <dbReference type="Pfam" id="PF02897"/>
    </source>
</evidence>
<evidence type="ECO:0000313" key="9">
    <source>
        <dbReference type="Proteomes" id="UP001589788"/>
    </source>
</evidence>
<dbReference type="InterPro" id="IPR001375">
    <property type="entry name" value="Peptidase_S9_cat"/>
</dbReference>
<protein>
    <submittedName>
        <fullName evidence="8">S9 family peptidase</fullName>
    </submittedName>
</protein>
<evidence type="ECO:0000256" key="4">
    <source>
        <dbReference type="ARBA" id="ARBA00022825"/>
    </source>
</evidence>
<comment type="similarity">
    <text evidence="1">Belongs to the peptidase S9A family.</text>
</comment>
<organism evidence="8 9">
    <name type="scientific">Aciditerrimonas ferrireducens</name>
    <dbReference type="NCBI Taxonomy" id="667306"/>
    <lineage>
        <taxon>Bacteria</taxon>
        <taxon>Bacillati</taxon>
        <taxon>Actinomycetota</taxon>
        <taxon>Acidimicrobiia</taxon>
        <taxon>Acidimicrobiales</taxon>
        <taxon>Acidimicrobiaceae</taxon>
        <taxon>Aciditerrimonas</taxon>
    </lineage>
</organism>
<dbReference type="EMBL" id="JBHLYQ010000032">
    <property type="protein sequence ID" value="MFC0081473.1"/>
    <property type="molecule type" value="Genomic_DNA"/>
</dbReference>
<reference evidence="8 9" key="1">
    <citation type="submission" date="2024-09" db="EMBL/GenBank/DDBJ databases">
        <authorList>
            <person name="Sun Q."/>
            <person name="Mori K."/>
        </authorList>
    </citation>
    <scope>NUCLEOTIDE SEQUENCE [LARGE SCALE GENOMIC DNA]</scope>
    <source>
        <strain evidence="8 9">JCM 15389</strain>
    </source>
</reference>
<dbReference type="Pfam" id="PF02897">
    <property type="entry name" value="Peptidase_S9_N"/>
    <property type="match status" value="1"/>
</dbReference>
<feature type="domain" description="Peptidase S9 prolyl oligopeptidase catalytic" evidence="6">
    <location>
        <begin position="494"/>
        <end position="701"/>
    </location>
</feature>
<dbReference type="PRINTS" id="PR00862">
    <property type="entry name" value="PROLIGOPTASE"/>
</dbReference>
<evidence type="ECO:0000313" key="8">
    <source>
        <dbReference type="EMBL" id="MFC0081473.1"/>
    </source>
</evidence>
<comment type="caution">
    <text evidence="8">The sequence shown here is derived from an EMBL/GenBank/DDBJ whole genome shotgun (WGS) entry which is preliminary data.</text>
</comment>
<evidence type="ECO:0000259" key="6">
    <source>
        <dbReference type="Pfam" id="PF00326"/>
    </source>
</evidence>
<feature type="domain" description="Peptidase S9A N-terminal" evidence="7">
    <location>
        <begin position="18"/>
        <end position="434"/>
    </location>
</feature>
<dbReference type="InterPro" id="IPR023302">
    <property type="entry name" value="Pept_S9A_N"/>
</dbReference>
<keyword evidence="3" id="KW-0378">Hydrolase</keyword>
<dbReference type="PANTHER" id="PTHR11757">
    <property type="entry name" value="PROTEASE FAMILY S9A OLIGOPEPTIDASE"/>
    <property type="match status" value="1"/>
</dbReference>
<keyword evidence="2" id="KW-0645">Protease</keyword>
<dbReference type="PANTHER" id="PTHR11757:SF19">
    <property type="entry name" value="PROLYL ENDOPEPTIDASE-LIKE"/>
    <property type="match status" value="1"/>
</dbReference>
<dbReference type="SUPFAM" id="SSF50993">
    <property type="entry name" value="Peptidase/esterase 'gauge' domain"/>
    <property type="match status" value="1"/>
</dbReference>
<dbReference type="Proteomes" id="UP001589788">
    <property type="component" value="Unassembled WGS sequence"/>
</dbReference>
<keyword evidence="9" id="KW-1185">Reference proteome</keyword>
<gene>
    <name evidence="8" type="ORF">ACFFRE_04830</name>
</gene>
<dbReference type="Pfam" id="PF00326">
    <property type="entry name" value="Peptidase_S9"/>
    <property type="match status" value="1"/>
</dbReference>
<feature type="region of interest" description="Disordered" evidence="5">
    <location>
        <begin position="1"/>
        <end position="26"/>
    </location>
</feature>
<name>A0ABV6C1A8_9ACTN</name>
<dbReference type="RefSeq" id="WP_377788720.1">
    <property type="nucleotide sequence ID" value="NZ_JBHLYQ010000032.1"/>
</dbReference>
<keyword evidence="4" id="KW-0720">Serine protease</keyword>
<dbReference type="InterPro" id="IPR029058">
    <property type="entry name" value="AB_hydrolase_fold"/>
</dbReference>
<dbReference type="InterPro" id="IPR051543">
    <property type="entry name" value="Serine_Peptidase_S9A"/>
</dbReference>
<evidence type="ECO:0000256" key="3">
    <source>
        <dbReference type="ARBA" id="ARBA00022801"/>
    </source>
</evidence>
<dbReference type="Gene3D" id="3.40.50.1820">
    <property type="entry name" value="alpha/beta hydrolase"/>
    <property type="match status" value="1"/>
</dbReference>